<dbReference type="Proteomes" id="UP001338125">
    <property type="component" value="Unassembled WGS sequence"/>
</dbReference>
<evidence type="ECO:0000313" key="3">
    <source>
        <dbReference type="Proteomes" id="UP001338125"/>
    </source>
</evidence>
<evidence type="ECO:0000256" key="1">
    <source>
        <dbReference type="SAM" id="MobiDB-lite"/>
    </source>
</evidence>
<evidence type="ECO:0000313" key="2">
    <source>
        <dbReference type="EMBL" id="KAK5992043.1"/>
    </source>
</evidence>
<evidence type="ECO:0008006" key="4">
    <source>
        <dbReference type="Google" id="ProtNLM"/>
    </source>
</evidence>
<protein>
    <recommendedName>
        <fullName evidence="4">HNH nuclease domain-containing protein</fullName>
    </recommendedName>
</protein>
<proteinExistence type="predicted"/>
<comment type="caution">
    <text evidence="2">The sequence shown here is derived from an EMBL/GenBank/DDBJ whole genome shotgun (WGS) entry which is preliminary data.</text>
</comment>
<feature type="compositionally biased region" description="Acidic residues" evidence="1">
    <location>
        <begin position="18"/>
        <end position="28"/>
    </location>
</feature>
<organism evidence="2 3">
    <name type="scientific">Cladobotryum mycophilum</name>
    <dbReference type="NCBI Taxonomy" id="491253"/>
    <lineage>
        <taxon>Eukaryota</taxon>
        <taxon>Fungi</taxon>
        <taxon>Dikarya</taxon>
        <taxon>Ascomycota</taxon>
        <taxon>Pezizomycotina</taxon>
        <taxon>Sordariomycetes</taxon>
        <taxon>Hypocreomycetidae</taxon>
        <taxon>Hypocreales</taxon>
        <taxon>Hypocreaceae</taxon>
        <taxon>Cladobotryum</taxon>
    </lineage>
</organism>
<reference evidence="2 3" key="1">
    <citation type="submission" date="2024-01" db="EMBL/GenBank/DDBJ databases">
        <title>Complete genome of Cladobotryum mycophilum ATHUM6906.</title>
        <authorList>
            <person name="Christinaki A.C."/>
            <person name="Myridakis A.I."/>
            <person name="Kouvelis V.N."/>
        </authorList>
    </citation>
    <scope>NUCLEOTIDE SEQUENCE [LARGE SCALE GENOMIC DNA]</scope>
    <source>
        <strain evidence="2 3">ATHUM6906</strain>
    </source>
</reference>
<sequence>MGVGRDQYGDLEDKPLTDEDEDDGDEDSLPGSEQRVSINGELQPNEKEKSNCLIRDNALCILTKTANPEVCHIVPLTVKDWIKSAIALNSFKVHLDLLLDDTVTNQVVNLLCGCGASDKPWNMLCLNDKLHVWRRQSRFRLKCLEIPAINAQESMIRIEFHWLPRNEIDPRKEMRLKSEEEHVNIAGTNRELTTGQIFEIGPMSHHYAQNMKAMLDLQWALRLLAALSGAAGRLDYLKEPDCEETNAMIWGWLQDTV</sequence>
<feature type="region of interest" description="Disordered" evidence="1">
    <location>
        <begin position="1"/>
        <end position="41"/>
    </location>
</feature>
<keyword evidence="3" id="KW-1185">Reference proteome</keyword>
<feature type="compositionally biased region" description="Basic and acidic residues" evidence="1">
    <location>
        <begin position="7"/>
        <end position="17"/>
    </location>
</feature>
<name>A0ABR0SIT6_9HYPO</name>
<accession>A0ABR0SIT6</accession>
<dbReference type="EMBL" id="JAVFKD010000012">
    <property type="protein sequence ID" value="KAK5992043.1"/>
    <property type="molecule type" value="Genomic_DNA"/>
</dbReference>
<gene>
    <name evidence="2" type="ORF">PT974_05439</name>
</gene>